<evidence type="ECO:0000256" key="1">
    <source>
        <dbReference type="SAM" id="MobiDB-lite"/>
    </source>
</evidence>
<sequence>MSSANGAATQPAMLTMQQPGQSPFAMAAERDGHEEKLVLCTECSKNYEREASLVKAEADAEGPRSSLPAWLVPDRQPADEAHHHKDKYLLELKRKWSRLCRKLHLCSSPPQCPWWSGSCMPPSRPSIAGFLGLEGLMAHGKNRTTEWSPPRRVLTSLREPVCHQDVGTALALGSLPLSDTATSDGRASPGSDGGDGSSAMAARELEQRLRRNVPWQPAAVAAEIAEAVVAGGGRGSGDNKGNRGVWLYVKGSDHAAVRRAAAVIAEARCGSADRVVLVSAEEFRADVVSRAAEVGGGGKVVLVVGDVERAPEDVVDRLVAASRSGVLKGQSGRELDLSDCVVILTTSKFTDVATDDVISLRLWSEEDEASSGDLKRKPDTEPSPTESKRPRHDAGRRLDLNIDLCDDDEEDEAIPSDITHEGSDDEVEHQPHSLLESLASRVVTLDNAGCPRGHLRAMLLRALSQPAARVEDEAVEALAAASGHFLDETLERWAADVLSPAAAMVRNGGKGNAAVVVLGVGRGGVGARQVGFMGSVLPSRVHVD</sequence>
<protein>
    <recommendedName>
        <fullName evidence="4">ATPase AAA-type core domain-containing protein</fullName>
    </recommendedName>
</protein>
<dbReference type="InterPro" id="IPR051650">
    <property type="entry name" value="SL_signaling_regulator"/>
</dbReference>
<feature type="region of interest" description="Disordered" evidence="1">
    <location>
        <begin position="368"/>
        <end position="398"/>
    </location>
</feature>
<feature type="region of interest" description="Disordered" evidence="1">
    <location>
        <begin position="180"/>
        <end position="200"/>
    </location>
</feature>
<gene>
    <name evidence="2" type="ORF">EJB05_40543</name>
</gene>
<dbReference type="AlphaFoldDB" id="A0A5J9TQ70"/>
<evidence type="ECO:0008006" key="4">
    <source>
        <dbReference type="Google" id="ProtNLM"/>
    </source>
</evidence>
<dbReference type="OrthoDB" id="1872342at2759"/>
<feature type="region of interest" description="Disordered" evidence="1">
    <location>
        <begin position="1"/>
        <end position="28"/>
    </location>
</feature>
<dbReference type="Proteomes" id="UP000324897">
    <property type="component" value="Unassembled WGS sequence"/>
</dbReference>
<reference evidence="2 3" key="1">
    <citation type="journal article" date="2019" name="Sci. Rep.">
        <title>A high-quality genome of Eragrostis curvula grass provides insights into Poaceae evolution and supports new strategies to enhance forage quality.</title>
        <authorList>
            <person name="Carballo J."/>
            <person name="Santos B.A.C.M."/>
            <person name="Zappacosta D."/>
            <person name="Garbus I."/>
            <person name="Selva J.P."/>
            <person name="Gallo C.A."/>
            <person name="Diaz A."/>
            <person name="Albertini E."/>
            <person name="Caccamo M."/>
            <person name="Echenique V."/>
        </authorList>
    </citation>
    <scope>NUCLEOTIDE SEQUENCE [LARGE SCALE GENOMIC DNA]</scope>
    <source>
        <strain evidence="3">cv. Victoria</strain>
        <tissue evidence="2">Leaf</tissue>
    </source>
</reference>
<keyword evidence="3" id="KW-1185">Reference proteome</keyword>
<dbReference type="Gramene" id="TVU13484">
    <property type="protein sequence ID" value="TVU13484"/>
    <property type="gene ID" value="EJB05_40543"/>
</dbReference>
<organism evidence="2 3">
    <name type="scientific">Eragrostis curvula</name>
    <name type="common">weeping love grass</name>
    <dbReference type="NCBI Taxonomy" id="38414"/>
    <lineage>
        <taxon>Eukaryota</taxon>
        <taxon>Viridiplantae</taxon>
        <taxon>Streptophyta</taxon>
        <taxon>Embryophyta</taxon>
        <taxon>Tracheophyta</taxon>
        <taxon>Spermatophyta</taxon>
        <taxon>Magnoliopsida</taxon>
        <taxon>Liliopsida</taxon>
        <taxon>Poales</taxon>
        <taxon>Poaceae</taxon>
        <taxon>PACMAD clade</taxon>
        <taxon>Chloridoideae</taxon>
        <taxon>Eragrostideae</taxon>
        <taxon>Eragrostidinae</taxon>
        <taxon>Eragrostis</taxon>
    </lineage>
</organism>
<evidence type="ECO:0000313" key="3">
    <source>
        <dbReference type="Proteomes" id="UP000324897"/>
    </source>
</evidence>
<dbReference type="PANTHER" id="PTHR43572:SF3">
    <property type="entry name" value="PROTEIN SMAX1-LIKE 5"/>
    <property type="match status" value="1"/>
</dbReference>
<name>A0A5J9TQ70_9POAL</name>
<feature type="compositionally biased region" description="Basic and acidic residues" evidence="1">
    <location>
        <begin position="373"/>
        <end position="398"/>
    </location>
</feature>
<proteinExistence type="predicted"/>
<dbReference type="PANTHER" id="PTHR43572">
    <property type="entry name" value="CHAPERONE PROTEIN CLPD, CHLOROPLASTIC"/>
    <property type="match status" value="1"/>
</dbReference>
<accession>A0A5J9TQ70</accession>
<dbReference type="EMBL" id="RWGY01000034">
    <property type="protein sequence ID" value="TVU13484.1"/>
    <property type="molecule type" value="Genomic_DNA"/>
</dbReference>
<comment type="caution">
    <text evidence="2">The sequence shown here is derived from an EMBL/GenBank/DDBJ whole genome shotgun (WGS) entry which is preliminary data.</text>
</comment>
<evidence type="ECO:0000313" key="2">
    <source>
        <dbReference type="EMBL" id="TVU13484.1"/>
    </source>
</evidence>